<evidence type="ECO:0000256" key="9">
    <source>
        <dbReference type="ARBA" id="ARBA00023258"/>
    </source>
</evidence>
<evidence type="ECO:0000259" key="13">
    <source>
        <dbReference type="PROSITE" id="PS50137"/>
    </source>
</evidence>
<dbReference type="EMBL" id="KU749310">
    <property type="protein sequence ID" value="AOP31536.1"/>
    <property type="molecule type" value="Genomic_DNA"/>
</dbReference>
<dbReference type="RefSeq" id="YP_009282751.1">
    <property type="nucleotide sequence ID" value="NC_031038.1"/>
</dbReference>
<dbReference type="GO" id="GO:0052150">
    <property type="term" value="P:symbiont-mediated perturbation of host apoptosis"/>
    <property type="evidence" value="ECO:0007669"/>
    <property type="project" value="UniProtKB-KW"/>
</dbReference>
<protein>
    <submittedName>
        <fullName evidence="15">DsRNA-binding protein</fullName>
    </submittedName>
</protein>
<keyword evidence="4" id="KW-1093">Inhibition of host IRF7 by virus</keyword>
<dbReference type="PIRSF" id="PIRSF004008">
    <property type="entry name" value="VAC_E3L"/>
    <property type="match status" value="1"/>
</dbReference>
<feature type="domain" description="Z-binding" evidence="14">
    <location>
        <begin position="5"/>
        <end position="70"/>
    </location>
</feature>
<dbReference type="Proteomes" id="UP000201873">
    <property type="component" value="Segment"/>
</dbReference>
<organism evidence="15 16">
    <name type="scientific">Skunkpox virus</name>
    <dbReference type="NCBI Taxonomy" id="160796"/>
    <lineage>
        <taxon>Viruses</taxon>
        <taxon>Varidnaviria</taxon>
        <taxon>Bamfordvirae</taxon>
        <taxon>Nucleocytoviricota</taxon>
        <taxon>Pokkesviricetes</taxon>
        <taxon>Chitovirales</taxon>
        <taxon>Poxviridae</taxon>
        <taxon>Chordopoxvirinae</taxon>
        <taxon>Orthopoxvirus</taxon>
        <taxon>Orthopoxvirus skunkpox</taxon>
    </lineage>
</organism>
<dbReference type="PROSITE" id="PS50137">
    <property type="entry name" value="DS_RBD"/>
    <property type="match status" value="1"/>
</dbReference>
<evidence type="ECO:0000256" key="5">
    <source>
        <dbReference type="ARBA" id="ARBA00022830"/>
    </source>
</evidence>
<dbReference type="Pfam" id="PF00035">
    <property type="entry name" value="dsrm"/>
    <property type="match status" value="1"/>
</dbReference>
<dbReference type="InterPro" id="IPR009179">
    <property type="entry name" value="E3L"/>
</dbReference>
<keyword evidence="16" id="KW-1185">Reference proteome</keyword>
<keyword evidence="1" id="KW-1113">Inhibition of host RLR pathway by virus</keyword>
<accession>A0A1C9KBN8</accession>
<gene>
    <name evidence="15" type="ORF">SKPV-WA-057</name>
</gene>
<dbReference type="Gene3D" id="3.30.160.20">
    <property type="match status" value="1"/>
</dbReference>
<evidence type="ECO:0000256" key="10">
    <source>
        <dbReference type="ARBA" id="ARBA00023280"/>
    </source>
</evidence>
<keyword evidence="6 12" id="KW-0694">RNA-binding</keyword>
<dbReference type="SMART" id="SM00358">
    <property type="entry name" value="DSRM"/>
    <property type="match status" value="1"/>
</dbReference>
<dbReference type="GO" id="GO:0030291">
    <property type="term" value="F:protein serine/threonine kinase inhibitor activity"/>
    <property type="evidence" value="ECO:0007669"/>
    <property type="project" value="UniProtKB-KW"/>
</dbReference>
<dbReference type="CDD" id="cd19875">
    <property type="entry name" value="DSRM_EIF2AK2-like"/>
    <property type="match status" value="1"/>
</dbReference>
<dbReference type="GeneID" id="29057635"/>
<dbReference type="Pfam" id="PF02295">
    <property type="entry name" value="z-alpha"/>
    <property type="match status" value="1"/>
</dbReference>
<dbReference type="InterPro" id="IPR042371">
    <property type="entry name" value="Z_dom"/>
</dbReference>
<evidence type="ECO:0000313" key="16">
    <source>
        <dbReference type="Proteomes" id="UP000201873"/>
    </source>
</evidence>
<keyword evidence="2" id="KW-0945">Host-virus interaction</keyword>
<keyword evidence="7" id="KW-1092">Inhibition of host IRF3 by virus</keyword>
<reference evidence="15 16" key="1">
    <citation type="journal article" date="2016" name="Virus Genes">
        <title>The genomes of three North American orthopoxviruses.</title>
        <authorList>
            <person name="Smithson C."/>
            <person name="Tang N."/>
            <person name="Sammons S."/>
            <person name="Frace M."/>
            <person name="Batra D."/>
            <person name="Li Y."/>
            <person name="Emerson G.L."/>
            <person name="Carroll D.S."/>
            <person name="Upton C."/>
        </authorList>
    </citation>
    <scope>NUCLEOTIDE SEQUENCE [LARGE SCALE GENOMIC DNA]</scope>
    <source>
        <strain evidence="15 16">WA</strain>
    </source>
</reference>
<dbReference type="OrthoDB" id="18174at10239"/>
<keyword evidence="5" id="KW-1114">Inhibition of host interferon signaling pathway by virus</keyword>
<proteinExistence type="predicted"/>
<evidence type="ECO:0000313" key="15">
    <source>
        <dbReference type="EMBL" id="AOP31536.1"/>
    </source>
</evidence>
<dbReference type="SMART" id="SM00550">
    <property type="entry name" value="Zalpha"/>
    <property type="match status" value="1"/>
</dbReference>
<evidence type="ECO:0000256" key="8">
    <source>
        <dbReference type="ARBA" id="ARBA00023041"/>
    </source>
</evidence>
<evidence type="ECO:0000256" key="4">
    <source>
        <dbReference type="ARBA" id="ARBA00022811"/>
    </source>
</evidence>
<dbReference type="GO" id="GO:0039557">
    <property type="term" value="P:symbiont-mediated suppression of host cytoplasmic pattern recognition receptor signaling pathway via inhibition of IRF7 activity"/>
    <property type="evidence" value="ECO:0007669"/>
    <property type="project" value="UniProtKB-KW"/>
</dbReference>
<evidence type="ECO:0000256" key="7">
    <source>
        <dbReference type="ARBA" id="ARBA00022931"/>
    </source>
</evidence>
<dbReference type="PROSITE" id="PS50139">
    <property type="entry name" value="Z_BINDING"/>
    <property type="match status" value="1"/>
</dbReference>
<keyword evidence="11" id="KW-1119">Modulation of host cell apoptosis by virus</keyword>
<evidence type="ECO:0000256" key="2">
    <source>
        <dbReference type="ARBA" id="ARBA00022581"/>
    </source>
</evidence>
<dbReference type="Gene3D" id="1.10.10.10">
    <property type="entry name" value="Winged helix-like DNA-binding domain superfamily/Winged helix DNA-binding domain"/>
    <property type="match status" value="1"/>
</dbReference>
<dbReference type="GO" id="GO:0003726">
    <property type="term" value="F:double-stranded RNA adenosine deaminase activity"/>
    <property type="evidence" value="ECO:0007669"/>
    <property type="project" value="InterPro"/>
</dbReference>
<keyword evidence="10" id="KW-0899">Viral immunoevasion</keyword>
<dbReference type="InterPro" id="IPR036388">
    <property type="entry name" value="WH-like_DNA-bd_sf"/>
</dbReference>
<dbReference type="GO" id="GO:0039502">
    <property type="term" value="P:symbiont-mediated suppression of host type I interferon-mediated signaling pathway"/>
    <property type="evidence" value="ECO:0007669"/>
    <property type="project" value="UniProtKB-KW"/>
</dbReference>
<name>A0A1C9KBN8_9POXV</name>
<dbReference type="GO" id="GO:0039548">
    <property type="term" value="P:symbiont-mediated suppression of host cytoplasmic pattern recognition receptor signaling pathway via inhibition of IRF3 activity"/>
    <property type="evidence" value="ECO:0007669"/>
    <property type="project" value="UniProtKB-KW"/>
</dbReference>
<dbReference type="KEGG" id="vg:29057635"/>
<evidence type="ECO:0000256" key="11">
    <source>
        <dbReference type="ARBA" id="ARBA00023323"/>
    </source>
</evidence>
<dbReference type="GO" id="GO:0003723">
    <property type="term" value="F:RNA binding"/>
    <property type="evidence" value="ECO:0007669"/>
    <property type="project" value="UniProtKB-UniRule"/>
</dbReference>
<evidence type="ECO:0000259" key="14">
    <source>
        <dbReference type="PROSITE" id="PS50139"/>
    </source>
</evidence>
<evidence type="ECO:0000256" key="6">
    <source>
        <dbReference type="ARBA" id="ARBA00022884"/>
    </source>
</evidence>
<dbReference type="InterPro" id="IPR014720">
    <property type="entry name" value="dsRBD_dom"/>
</dbReference>
<dbReference type="InterPro" id="IPR036390">
    <property type="entry name" value="WH_DNA-bd_sf"/>
</dbReference>
<dbReference type="SUPFAM" id="SSF46785">
    <property type="entry name" value="Winged helix' DNA-binding domain"/>
    <property type="match status" value="1"/>
</dbReference>
<evidence type="ECO:0000256" key="3">
    <source>
        <dbReference type="ARBA" id="ARBA00022632"/>
    </source>
</evidence>
<feature type="domain" description="DRBM" evidence="13">
    <location>
        <begin position="118"/>
        <end position="185"/>
    </location>
</feature>
<sequence>MSKIYIDDRTDMEIVTEAIKKIGSEGITATQLTIQLNMEKKEVDKALYDLQNKHIVYSSDDEPPRWFVTDDNKPQKDEAEPSSVDTIIDDESREKSMDQYVFHDIIPAKRIMDWKDTHPVTIINEYCHITKRDWSFYIESVGPSNSPTFYARVDIDGRSFDKADGSSKRDAKNKAAKLAVDKLLTDVIIRF</sequence>
<dbReference type="GO" id="GO:0039580">
    <property type="term" value="P:symbiont-mediated suppression of host PKR/eIFalpha signaling"/>
    <property type="evidence" value="ECO:0007669"/>
    <property type="project" value="UniProtKB-KW"/>
</dbReference>
<dbReference type="SUPFAM" id="SSF54768">
    <property type="entry name" value="dsRNA-binding domain-like"/>
    <property type="match status" value="1"/>
</dbReference>
<evidence type="ECO:0000256" key="12">
    <source>
        <dbReference type="PROSITE-ProRule" id="PRU00266"/>
    </source>
</evidence>
<keyword evidence="8" id="KW-1102">Inhibition of host PKR by virus</keyword>
<keyword evidence="3" id="KW-1090">Inhibition of host innate immune response by virus</keyword>
<evidence type="ECO:0000256" key="1">
    <source>
        <dbReference type="ARBA" id="ARBA00022482"/>
    </source>
</evidence>
<keyword evidence="9" id="KW-0922">Interferon antiviral system evasion</keyword>